<gene>
    <name evidence="2" type="ORF">BOVATA_023420</name>
</gene>
<sequence>MSYIDERGNRGESYDGDFHNAYRSMFAPKPGSIWRKHSRQRSERDRSQNRLEHVQGPSSDGVDGRWPGEVDNNPDSRPTNYRSISTPSGGYGGRLWSDDVTRSYNTAGSPNGSLPRRHKLSFSSNISGDQARNRYAKSHNFNFTYGREGRGGNFVGDYPFDSSDESSAPTTANGGKRYIGVRKKPVVSESSDGCFTSRDFATWLPNRGGGDSHSQHLSNAAYSTPRSDTGSSTNASNMTTRISTQIKLGFQKVKSFLSNAFQKIKDHLTPICSGDHWRSRRTNRTDIKVERTNEPLLECDTYSRSFEEGR</sequence>
<accession>A0A2H6KD08</accession>
<name>A0A2H6KD08_9APIC</name>
<feature type="compositionally biased region" description="Basic and acidic residues" evidence="1">
    <location>
        <begin position="1"/>
        <end position="20"/>
    </location>
</feature>
<evidence type="ECO:0000256" key="1">
    <source>
        <dbReference type="SAM" id="MobiDB-lite"/>
    </source>
</evidence>
<feature type="region of interest" description="Disordered" evidence="1">
    <location>
        <begin position="206"/>
        <end position="236"/>
    </location>
</feature>
<feature type="region of interest" description="Disordered" evidence="1">
    <location>
        <begin position="1"/>
        <end position="94"/>
    </location>
</feature>
<dbReference type="GeneID" id="39874619"/>
<feature type="compositionally biased region" description="Polar residues" evidence="1">
    <location>
        <begin position="215"/>
        <end position="236"/>
    </location>
</feature>
<comment type="caution">
    <text evidence="2">The sequence shown here is derived from an EMBL/GenBank/DDBJ whole genome shotgun (WGS) entry which is preliminary data.</text>
</comment>
<dbReference type="OrthoDB" id="366444at2759"/>
<feature type="compositionally biased region" description="Polar residues" evidence="1">
    <location>
        <begin position="73"/>
        <end position="88"/>
    </location>
</feature>
<protein>
    <submittedName>
        <fullName evidence="2">Pre-mRNA-splicing factor CEF1, putative</fullName>
    </submittedName>
</protein>
<dbReference type="VEuPathDB" id="PiroplasmaDB:BOVATA_023420"/>
<organism evidence="2 3">
    <name type="scientific">Babesia ovata</name>
    <dbReference type="NCBI Taxonomy" id="189622"/>
    <lineage>
        <taxon>Eukaryota</taxon>
        <taxon>Sar</taxon>
        <taxon>Alveolata</taxon>
        <taxon>Apicomplexa</taxon>
        <taxon>Aconoidasida</taxon>
        <taxon>Piroplasmida</taxon>
        <taxon>Babesiidae</taxon>
        <taxon>Babesia</taxon>
    </lineage>
</organism>
<evidence type="ECO:0000313" key="3">
    <source>
        <dbReference type="Proteomes" id="UP000236319"/>
    </source>
</evidence>
<feature type="compositionally biased region" description="Basic and acidic residues" evidence="1">
    <location>
        <begin position="40"/>
        <end position="53"/>
    </location>
</feature>
<dbReference type="EMBL" id="BDSA01000002">
    <property type="protein sequence ID" value="GBE60849.1"/>
    <property type="molecule type" value="Genomic_DNA"/>
</dbReference>
<keyword evidence="3" id="KW-1185">Reference proteome</keyword>
<evidence type="ECO:0000313" key="2">
    <source>
        <dbReference type="EMBL" id="GBE60849.1"/>
    </source>
</evidence>
<dbReference type="AlphaFoldDB" id="A0A2H6KD08"/>
<proteinExistence type="predicted"/>
<dbReference type="Proteomes" id="UP000236319">
    <property type="component" value="Unassembled WGS sequence"/>
</dbReference>
<dbReference type="RefSeq" id="XP_028867092.1">
    <property type="nucleotide sequence ID" value="XM_029011259.1"/>
</dbReference>
<reference evidence="2 3" key="1">
    <citation type="journal article" date="2017" name="BMC Genomics">
        <title>Whole-genome assembly of Babesia ovata and comparative genomics between closely related pathogens.</title>
        <authorList>
            <person name="Yamagishi J."/>
            <person name="Asada M."/>
            <person name="Hakimi H."/>
            <person name="Tanaka T.Q."/>
            <person name="Sugimoto C."/>
            <person name="Kawazu S."/>
        </authorList>
    </citation>
    <scope>NUCLEOTIDE SEQUENCE [LARGE SCALE GENOMIC DNA]</scope>
    <source>
        <strain evidence="2 3">Miyake</strain>
    </source>
</reference>